<accession>A0A8T4GYE6</accession>
<evidence type="ECO:0000313" key="4">
    <source>
        <dbReference type="Proteomes" id="UP000823736"/>
    </source>
</evidence>
<dbReference type="EMBL" id="JAGGLC010000004">
    <property type="protein sequence ID" value="MBP1987430.1"/>
    <property type="molecule type" value="Genomic_DNA"/>
</dbReference>
<dbReference type="Proteomes" id="UP000823736">
    <property type="component" value="Unassembled WGS sequence"/>
</dbReference>
<feature type="transmembrane region" description="Helical" evidence="2">
    <location>
        <begin position="57"/>
        <end position="76"/>
    </location>
</feature>
<dbReference type="InterPro" id="IPR043812">
    <property type="entry name" value="DUF5794"/>
</dbReference>
<feature type="transmembrane region" description="Helical" evidence="2">
    <location>
        <begin position="21"/>
        <end position="45"/>
    </location>
</feature>
<dbReference type="Pfam" id="PF19107">
    <property type="entry name" value="DUF5794"/>
    <property type="match status" value="1"/>
</dbReference>
<sequence>MSVSDHPIALRLQQRVRGPTKLLATVMGLPLVDGIFPALVIAGALTTEAGALDPAGMLQTGLLIFGGSATVAVILAEMDGSRAEKVSSVLLLGLVLIPVAVVEAAFAETLRSVLDFATFQRFAAVVILAIAAKTASAEIGTYLPSPGTVIALGLVASVRPAGAELVVTIEPSTLLAAAGAAGAGIAFALGVALAAPQLRGVVDLDRFRFGSSVALGMLAIEVLGLMPVQQPVALAVLVVSAVFAYDPDASIDAAAAPTEPAIDYTADAGSEDRPVDLPAELTARSYPEEREETVFGADGGTKTEAEDGPAENAETAEPERPPYL</sequence>
<keyword evidence="2" id="KW-1133">Transmembrane helix</keyword>
<evidence type="ECO:0000256" key="1">
    <source>
        <dbReference type="SAM" id="MobiDB-lite"/>
    </source>
</evidence>
<comment type="caution">
    <text evidence="3">The sequence shown here is derived from an EMBL/GenBank/DDBJ whole genome shotgun (WGS) entry which is preliminary data.</text>
</comment>
<feature type="transmembrane region" description="Helical" evidence="2">
    <location>
        <begin position="139"/>
        <end position="162"/>
    </location>
</feature>
<evidence type="ECO:0000313" key="3">
    <source>
        <dbReference type="EMBL" id="MBP1987430.1"/>
    </source>
</evidence>
<keyword evidence="2" id="KW-0472">Membrane</keyword>
<name>A0A8T4GYE6_9EURY</name>
<proteinExistence type="predicted"/>
<keyword evidence="2" id="KW-0812">Transmembrane</keyword>
<feature type="transmembrane region" description="Helical" evidence="2">
    <location>
        <begin position="88"/>
        <end position="107"/>
    </location>
</feature>
<dbReference type="RefSeq" id="WP_321168807.1">
    <property type="nucleotide sequence ID" value="NZ_JAGGLC010000004.1"/>
</dbReference>
<feature type="region of interest" description="Disordered" evidence="1">
    <location>
        <begin position="282"/>
        <end position="324"/>
    </location>
</feature>
<organism evidence="3 4">
    <name type="scientific">Halolamina salifodinae</name>
    <dbReference type="NCBI Taxonomy" id="1202767"/>
    <lineage>
        <taxon>Archaea</taxon>
        <taxon>Methanobacteriati</taxon>
        <taxon>Methanobacteriota</taxon>
        <taxon>Stenosarchaea group</taxon>
        <taxon>Halobacteria</taxon>
        <taxon>Halobacteriales</taxon>
        <taxon>Haloferacaceae</taxon>
    </lineage>
</organism>
<feature type="transmembrane region" description="Helical" evidence="2">
    <location>
        <begin position="207"/>
        <end position="226"/>
    </location>
</feature>
<feature type="transmembrane region" description="Helical" evidence="2">
    <location>
        <begin position="113"/>
        <end position="132"/>
    </location>
</feature>
<feature type="transmembrane region" description="Helical" evidence="2">
    <location>
        <begin position="174"/>
        <end position="195"/>
    </location>
</feature>
<dbReference type="AlphaFoldDB" id="A0A8T4GYE6"/>
<keyword evidence="4" id="KW-1185">Reference proteome</keyword>
<protein>
    <submittedName>
        <fullName evidence="3">Uncharacterized protein</fullName>
    </submittedName>
</protein>
<reference evidence="3" key="1">
    <citation type="submission" date="2021-03" db="EMBL/GenBank/DDBJ databases">
        <title>Genomic Encyclopedia of Type Strains, Phase IV (KMG-IV): sequencing the most valuable type-strain genomes for metagenomic binning, comparative biology and taxonomic classification.</title>
        <authorList>
            <person name="Goeker M."/>
        </authorList>
    </citation>
    <scope>NUCLEOTIDE SEQUENCE</scope>
    <source>
        <strain evidence="3">DSM 26232</strain>
    </source>
</reference>
<gene>
    <name evidence="3" type="ORF">J2753_001931</name>
</gene>
<evidence type="ECO:0000256" key="2">
    <source>
        <dbReference type="SAM" id="Phobius"/>
    </source>
</evidence>